<protein>
    <recommendedName>
        <fullName evidence="3">Phosphoglycerate mutase-like protein</fullName>
    </recommendedName>
</protein>
<organism evidence="1 2">
    <name type="scientific">Phlebiopsis gigantea (strain 11061_1 CR5-6)</name>
    <name type="common">White-rot fungus</name>
    <name type="synonym">Peniophora gigantea</name>
    <dbReference type="NCBI Taxonomy" id="745531"/>
    <lineage>
        <taxon>Eukaryota</taxon>
        <taxon>Fungi</taxon>
        <taxon>Dikarya</taxon>
        <taxon>Basidiomycota</taxon>
        <taxon>Agaricomycotina</taxon>
        <taxon>Agaricomycetes</taxon>
        <taxon>Polyporales</taxon>
        <taxon>Phanerochaetaceae</taxon>
        <taxon>Phlebiopsis</taxon>
    </lineage>
</organism>
<dbReference type="Proteomes" id="UP000053257">
    <property type="component" value="Unassembled WGS sequence"/>
</dbReference>
<dbReference type="InterPro" id="IPR050275">
    <property type="entry name" value="PGM_Phosphatase"/>
</dbReference>
<dbReference type="EMBL" id="KN840502">
    <property type="protein sequence ID" value="KIP07162.1"/>
    <property type="molecule type" value="Genomic_DNA"/>
</dbReference>
<keyword evidence="2" id="KW-1185">Reference proteome</keyword>
<dbReference type="PANTHER" id="PTHR48100">
    <property type="entry name" value="BROAD-SPECIFICITY PHOSPHATASE YOR283W-RELATED"/>
    <property type="match status" value="1"/>
</dbReference>
<dbReference type="GO" id="GO:0016791">
    <property type="term" value="F:phosphatase activity"/>
    <property type="evidence" value="ECO:0007669"/>
    <property type="project" value="TreeGrafter"/>
</dbReference>
<sequence>MSDPTYTYTTLPGFFIQDDSDVVGSAVGALPPRFGLLDDSPDRWAVFKAKIDELNRAGGGAVYKVFWLGRHGQGYHNVAEAKYGMEAWDAHWSKLNGDDELVWGPDSQLTALGETQADEAHAAWKAELPFGVPVPEKCFASPHKRALDTWKRTFAASSPILREEHRRVLILESCREEYGIHTCDIRSPLIHLRSLYPPPMYDFEPDFAETDPLWQPDERESWEHRVSRARHVLDVAFAGYSTYISITAHSGFVNGFLNVVGRPKYSLPTGGILPIVVKRTSQ</sequence>
<dbReference type="InterPro" id="IPR013078">
    <property type="entry name" value="His_Pase_superF_clade-1"/>
</dbReference>
<dbReference type="Gene3D" id="3.40.50.1240">
    <property type="entry name" value="Phosphoglycerate mutase-like"/>
    <property type="match status" value="1"/>
</dbReference>
<evidence type="ECO:0000313" key="2">
    <source>
        <dbReference type="Proteomes" id="UP000053257"/>
    </source>
</evidence>
<gene>
    <name evidence="1" type="ORF">PHLGIDRAFT_35565</name>
</gene>
<evidence type="ECO:0008006" key="3">
    <source>
        <dbReference type="Google" id="ProtNLM"/>
    </source>
</evidence>
<proteinExistence type="predicted"/>
<dbReference type="PANTHER" id="PTHR48100:SF1">
    <property type="entry name" value="HISTIDINE PHOSPHATASE FAMILY PROTEIN-RELATED"/>
    <property type="match status" value="1"/>
</dbReference>
<dbReference type="CDD" id="cd07040">
    <property type="entry name" value="HP"/>
    <property type="match status" value="1"/>
</dbReference>
<dbReference type="Pfam" id="PF00300">
    <property type="entry name" value="His_Phos_1"/>
    <property type="match status" value="1"/>
</dbReference>
<evidence type="ECO:0000313" key="1">
    <source>
        <dbReference type="EMBL" id="KIP07162.1"/>
    </source>
</evidence>
<dbReference type="AlphaFoldDB" id="A0A0C3S854"/>
<accession>A0A0C3S854</accession>
<dbReference type="InterPro" id="IPR029033">
    <property type="entry name" value="His_PPase_superfam"/>
</dbReference>
<dbReference type="GO" id="GO:0005737">
    <property type="term" value="C:cytoplasm"/>
    <property type="evidence" value="ECO:0007669"/>
    <property type="project" value="TreeGrafter"/>
</dbReference>
<dbReference type="SUPFAM" id="SSF53254">
    <property type="entry name" value="Phosphoglycerate mutase-like"/>
    <property type="match status" value="1"/>
</dbReference>
<dbReference type="OrthoDB" id="496981at2759"/>
<name>A0A0C3S854_PHLG1</name>
<dbReference type="HOGENOM" id="CLU_039184_0_0_1"/>
<reference evidence="1 2" key="1">
    <citation type="journal article" date="2014" name="PLoS Genet.">
        <title>Analysis of the Phlebiopsis gigantea genome, transcriptome and secretome provides insight into its pioneer colonization strategies of wood.</title>
        <authorList>
            <person name="Hori C."/>
            <person name="Ishida T."/>
            <person name="Igarashi K."/>
            <person name="Samejima M."/>
            <person name="Suzuki H."/>
            <person name="Master E."/>
            <person name="Ferreira P."/>
            <person name="Ruiz-Duenas F.J."/>
            <person name="Held B."/>
            <person name="Canessa P."/>
            <person name="Larrondo L.F."/>
            <person name="Schmoll M."/>
            <person name="Druzhinina I.S."/>
            <person name="Kubicek C.P."/>
            <person name="Gaskell J.A."/>
            <person name="Kersten P."/>
            <person name="St John F."/>
            <person name="Glasner J."/>
            <person name="Sabat G."/>
            <person name="Splinter BonDurant S."/>
            <person name="Syed K."/>
            <person name="Yadav J."/>
            <person name="Mgbeahuruike A.C."/>
            <person name="Kovalchuk A."/>
            <person name="Asiegbu F.O."/>
            <person name="Lackner G."/>
            <person name="Hoffmeister D."/>
            <person name="Rencoret J."/>
            <person name="Gutierrez A."/>
            <person name="Sun H."/>
            <person name="Lindquist E."/>
            <person name="Barry K."/>
            <person name="Riley R."/>
            <person name="Grigoriev I.V."/>
            <person name="Henrissat B."/>
            <person name="Kues U."/>
            <person name="Berka R.M."/>
            <person name="Martinez A.T."/>
            <person name="Covert S.F."/>
            <person name="Blanchette R.A."/>
            <person name="Cullen D."/>
        </authorList>
    </citation>
    <scope>NUCLEOTIDE SEQUENCE [LARGE SCALE GENOMIC DNA]</scope>
    <source>
        <strain evidence="1 2">11061_1 CR5-6</strain>
    </source>
</reference>